<dbReference type="InterPro" id="IPR027417">
    <property type="entry name" value="P-loop_NTPase"/>
</dbReference>
<organism evidence="1 2">
    <name type="scientific">Hydnum rufescens UP504</name>
    <dbReference type="NCBI Taxonomy" id="1448309"/>
    <lineage>
        <taxon>Eukaryota</taxon>
        <taxon>Fungi</taxon>
        <taxon>Dikarya</taxon>
        <taxon>Basidiomycota</taxon>
        <taxon>Agaricomycotina</taxon>
        <taxon>Agaricomycetes</taxon>
        <taxon>Cantharellales</taxon>
        <taxon>Hydnaceae</taxon>
        <taxon>Hydnum</taxon>
    </lineage>
</organism>
<dbReference type="AlphaFoldDB" id="A0A9P6E0K3"/>
<evidence type="ECO:0008006" key="3">
    <source>
        <dbReference type="Google" id="ProtNLM"/>
    </source>
</evidence>
<dbReference type="OrthoDB" id="59699at2759"/>
<reference evidence="1" key="1">
    <citation type="journal article" date="2020" name="Nat. Commun.">
        <title>Large-scale genome sequencing of mycorrhizal fungi provides insights into the early evolution of symbiotic traits.</title>
        <authorList>
            <person name="Miyauchi S."/>
            <person name="Kiss E."/>
            <person name="Kuo A."/>
            <person name="Drula E."/>
            <person name="Kohler A."/>
            <person name="Sanchez-Garcia M."/>
            <person name="Morin E."/>
            <person name="Andreopoulos B."/>
            <person name="Barry K.W."/>
            <person name="Bonito G."/>
            <person name="Buee M."/>
            <person name="Carver A."/>
            <person name="Chen C."/>
            <person name="Cichocki N."/>
            <person name="Clum A."/>
            <person name="Culley D."/>
            <person name="Crous P.W."/>
            <person name="Fauchery L."/>
            <person name="Girlanda M."/>
            <person name="Hayes R.D."/>
            <person name="Keri Z."/>
            <person name="LaButti K."/>
            <person name="Lipzen A."/>
            <person name="Lombard V."/>
            <person name="Magnuson J."/>
            <person name="Maillard F."/>
            <person name="Murat C."/>
            <person name="Nolan M."/>
            <person name="Ohm R.A."/>
            <person name="Pangilinan J."/>
            <person name="Pereira M.F."/>
            <person name="Perotto S."/>
            <person name="Peter M."/>
            <person name="Pfister S."/>
            <person name="Riley R."/>
            <person name="Sitrit Y."/>
            <person name="Stielow J.B."/>
            <person name="Szollosi G."/>
            <person name="Zifcakova L."/>
            <person name="Stursova M."/>
            <person name="Spatafora J.W."/>
            <person name="Tedersoo L."/>
            <person name="Vaario L.M."/>
            <person name="Yamada A."/>
            <person name="Yan M."/>
            <person name="Wang P."/>
            <person name="Xu J."/>
            <person name="Bruns T."/>
            <person name="Baldrian P."/>
            <person name="Vilgalys R."/>
            <person name="Dunand C."/>
            <person name="Henrissat B."/>
            <person name="Grigoriev I.V."/>
            <person name="Hibbett D."/>
            <person name="Nagy L.G."/>
            <person name="Martin F.M."/>
        </authorList>
    </citation>
    <scope>NUCLEOTIDE SEQUENCE</scope>
    <source>
        <strain evidence="1">UP504</strain>
    </source>
</reference>
<protein>
    <recommendedName>
        <fullName evidence="3">G domain-containing protein</fullName>
    </recommendedName>
</protein>
<accession>A0A9P6E0K3</accession>
<sequence length="490" mass="54009">MWKSILKHFKFSNKDRRFRVLILGPANAGKTTLLERLTQSPAGAAIVTRNGKRVILQIFELGKYLGLICPFISQINETPSGDDRRGIHSINDEITYESNPDFVFHDSGGFEAGGVEEVQIVWEFIRKRVLASPSQQLHAIWLCIPTDNDRPFGFLQSGFFTKPIASVPVIGIFTKLDGRETKVMNAVLGPTPSPSDFIDRAAEVEQRVAEFINGLKTLFQEQRYPPSAFMGVGSMYILLEWKSWYSSLRLEDMHEDTEGSVALCDQLLQATLDALPRGTQNLLLKLTIWKRNRRVHTIHVLDRVLNGAAEGSESIVTRTPGPREDEASELCADKAFRTLMGLIASYPVTATTTTGCDNLKYYCLVDGADNVGADTSFGVIGNAVSSGGIYNPGDYSPLLAWATQCDVCLDILKSDAWPLTDKYFVIIDNIYGTDVMANIEVGLPADRFTGGIHNVGYISHFEVWLLADTLLDATANVGKLSGGVVDNIDC</sequence>
<dbReference type="EMBL" id="MU128910">
    <property type="protein sequence ID" value="KAF9520717.1"/>
    <property type="molecule type" value="Genomic_DNA"/>
</dbReference>
<name>A0A9P6E0K3_9AGAM</name>
<dbReference type="SUPFAM" id="SSF52540">
    <property type="entry name" value="P-loop containing nucleoside triphosphate hydrolases"/>
    <property type="match status" value="1"/>
</dbReference>
<gene>
    <name evidence="1" type="ORF">BS47DRAFT_1426400</name>
</gene>
<evidence type="ECO:0000313" key="2">
    <source>
        <dbReference type="Proteomes" id="UP000886523"/>
    </source>
</evidence>
<evidence type="ECO:0000313" key="1">
    <source>
        <dbReference type="EMBL" id="KAF9520717.1"/>
    </source>
</evidence>
<comment type="caution">
    <text evidence="1">The sequence shown here is derived from an EMBL/GenBank/DDBJ whole genome shotgun (WGS) entry which is preliminary data.</text>
</comment>
<proteinExistence type="predicted"/>
<dbReference type="Proteomes" id="UP000886523">
    <property type="component" value="Unassembled WGS sequence"/>
</dbReference>
<dbReference type="Gene3D" id="3.40.50.300">
    <property type="entry name" value="P-loop containing nucleotide triphosphate hydrolases"/>
    <property type="match status" value="1"/>
</dbReference>
<keyword evidence="2" id="KW-1185">Reference proteome</keyword>